<keyword evidence="1" id="KW-0472">Membrane</keyword>
<reference evidence="2 3" key="1">
    <citation type="submission" date="2017-02" db="EMBL/GenBank/DDBJ databases">
        <title>Genomic diversity within the haloalkaliphilic genus Thioalkalivibrio.</title>
        <authorList>
            <person name="Ahn A.-C."/>
            <person name="Meier-Kolthoff J."/>
            <person name="Overmars L."/>
            <person name="Richter M."/>
            <person name="Woyke T."/>
            <person name="Sorokin D.Y."/>
            <person name="Muyzer G."/>
        </authorList>
    </citation>
    <scope>NUCLEOTIDE SEQUENCE [LARGE SCALE GENOMIC DNA]</scope>
    <source>
        <strain evidence="2 3">ALJD</strain>
    </source>
</reference>
<dbReference type="RefSeq" id="WP_077278578.1">
    <property type="nucleotide sequence ID" value="NZ_MVBK01000042.1"/>
</dbReference>
<dbReference type="EMBL" id="MVBK01000042">
    <property type="protein sequence ID" value="OOG24955.1"/>
    <property type="molecule type" value="Genomic_DNA"/>
</dbReference>
<keyword evidence="1" id="KW-0812">Transmembrane</keyword>
<dbReference type="AlphaFoldDB" id="A0A1V3NIT0"/>
<accession>A0A1V3NIT0</accession>
<dbReference type="OrthoDB" id="5787133at2"/>
<comment type="caution">
    <text evidence="2">The sequence shown here is derived from an EMBL/GenBank/DDBJ whole genome shotgun (WGS) entry which is preliminary data.</text>
</comment>
<proteinExistence type="predicted"/>
<organism evidence="2 3">
    <name type="scientific">Thioalkalivibrio denitrificans</name>
    <dbReference type="NCBI Taxonomy" id="108003"/>
    <lineage>
        <taxon>Bacteria</taxon>
        <taxon>Pseudomonadati</taxon>
        <taxon>Pseudomonadota</taxon>
        <taxon>Gammaproteobacteria</taxon>
        <taxon>Chromatiales</taxon>
        <taxon>Ectothiorhodospiraceae</taxon>
        <taxon>Thioalkalivibrio</taxon>
    </lineage>
</organism>
<dbReference type="Proteomes" id="UP000189462">
    <property type="component" value="Unassembled WGS sequence"/>
</dbReference>
<gene>
    <name evidence="2" type="ORF">B1C78_07740</name>
</gene>
<keyword evidence="1" id="KW-1133">Transmembrane helix</keyword>
<evidence type="ECO:0000313" key="2">
    <source>
        <dbReference type="EMBL" id="OOG24955.1"/>
    </source>
</evidence>
<feature type="transmembrane region" description="Helical" evidence="1">
    <location>
        <begin position="32"/>
        <end position="48"/>
    </location>
</feature>
<feature type="transmembrane region" description="Helical" evidence="1">
    <location>
        <begin position="69"/>
        <end position="86"/>
    </location>
</feature>
<protein>
    <submittedName>
        <fullName evidence="2">Uncharacterized protein</fullName>
    </submittedName>
</protein>
<name>A0A1V3NIT0_9GAMM</name>
<evidence type="ECO:0000313" key="3">
    <source>
        <dbReference type="Proteomes" id="UP000189462"/>
    </source>
</evidence>
<evidence type="ECO:0000256" key="1">
    <source>
        <dbReference type="SAM" id="Phobius"/>
    </source>
</evidence>
<feature type="transmembrane region" description="Helical" evidence="1">
    <location>
        <begin position="7"/>
        <end position="26"/>
    </location>
</feature>
<sequence length="96" mass="10015">MRAGTNPWPFIRIAALCVVILVMGLAGPVPGLRTAGGMLVVFAGLQLVRRYRRTQAACEVSGQLPVAPAVLMAAAQAGIGLVLLLWPDAVLRLLGV</sequence>
<keyword evidence="3" id="KW-1185">Reference proteome</keyword>